<feature type="compositionally biased region" description="Polar residues" evidence="1">
    <location>
        <begin position="373"/>
        <end position="385"/>
    </location>
</feature>
<evidence type="ECO:0000313" key="4">
    <source>
        <dbReference type="Proteomes" id="UP000281245"/>
    </source>
</evidence>
<feature type="region of interest" description="Disordered" evidence="1">
    <location>
        <begin position="366"/>
        <end position="402"/>
    </location>
</feature>
<feature type="compositionally biased region" description="Polar residues" evidence="1">
    <location>
        <begin position="152"/>
        <end position="162"/>
    </location>
</feature>
<comment type="caution">
    <text evidence="2">The sequence shown here is derived from an EMBL/GenBank/DDBJ whole genome shotgun (WGS) entry which is preliminary data.</text>
</comment>
<sequence length="638" mass="70501">MYVTSPPIPLIISISYDRDAKDGLYTSVGSDRGDDFNVEVDLTREKHAVEMKEVWLEVLKSGSSFPLWSIFTTMPPRNSDGSEAPSEPRRTSLRRLSSLASLHALNPFARRRSNNSNPQHQHHHHPRQHNNTDNTDNSIATSSTSNLSASSHVTKASHSLQTEPFPPCEEDELTALPLPPAPASLSSRRSSYICLPDDPIGGMPRSRTLSHLPLPIRTRRQPSIANSKSHSRLPSAIHPSSLLPGSSSTTSTRIPTPPTSNRRYNSTRLTPSDPRPSFIRTRMRRSDTEPLLPVQLEQTNPGRHTAFKENITMSPVKPLPLTMLNNKDLYGSALPSRAYASRHGWQGDTDGTQPLLQHQHCGSAIPLSHSRQHSTATVTQSSPAYRSSRHRLSTPRAPDAQPVQRWNSQPVLTNITNRRNPKHGEVTERRLMAGVQPAPPPLPPQTPLSAEALEIGKVKSFSRSTTYLPRGSEQIPSLAALAAKSRPPSLNQSAHEVYKPEPVAYWGGRFSAIADRYRNEELLAHLGSPRASSDQMHTPDANTRRMRRAMEYLHGLCMTQEARESFVVFQLQFAALQGCPELGKPLALSVPERRIVMSCRGDSGGGAGGFGGESGLMSEKRERTFMDRLLGRARRSLV</sequence>
<feature type="compositionally biased region" description="Low complexity" evidence="1">
    <location>
        <begin position="239"/>
        <end position="263"/>
    </location>
</feature>
<organism evidence="2 4">
    <name type="scientific">Hortaea werneckii</name>
    <name type="common">Black yeast</name>
    <name type="synonym">Cladosporium werneckii</name>
    <dbReference type="NCBI Taxonomy" id="91943"/>
    <lineage>
        <taxon>Eukaryota</taxon>
        <taxon>Fungi</taxon>
        <taxon>Dikarya</taxon>
        <taxon>Ascomycota</taxon>
        <taxon>Pezizomycotina</taxon>
        <taxon>Dothideomycetes</taxon>
        <taxon>Dothideomycetidae</taxon>
        <taxon>Mycosphaerellales</taxon>
        <taxon>Teratosphaeriaceae</taxon>
        <taxon>Hortaea</taxon>
    </lineage>
</organism>
<evidence type="ECO:0000256" key="1">
    <source>
        <dbReference type="SAM" id="MobiDB-lite"/>
    </source>
</evidence>
<protein>
    <submittedName>
        <fullName evidence="2">Uncharacterized protein</fullName>
    </submittedName>
</protein>
<proteinExistence type="predicted"/>
<gene>
    <name evidence="3" type="ORF">D0868_09397</name>
    <name evidence="2" type="ORF">D0869_12757</name>
</gene>
<dbReference type="EMBL" id="QWIJ01001574">
    <property type="protein sequence ID" value="RMX74279.1"/>
    <property type="molecule type" value="Genomic_DNA"/>
</dbReference>
<dbReference type="Proteomes" id="UP000282582">
    <property type="component" value="Unassembled WGS sequence"/>
</dbReference>
<reference evidence="4 5" key="1">
    <citation type="journal article" date="2018" name="BMC Genomics">
        <title>Genomic evidence for intraspecific hybridization in a clonal and extremely halotolerant yeast.</title>
        <authorList>
            <person name="Gostincar C."/>
            <person name="Stajich J.E."/>
            <person name="Zupancic J."/>
            <person name="Zalar P."/>
            <person name="Gunde-Cimerman N."/>
        </authorList>
    </citation>
    <scope>NUCLEOTIDE SEQUENCE [LARGE SCALE GENOMIC DNA]</scope>
    <source>
        <strain evidence="3 5">EXF-6654</strain>
        <strain evidence="2 4">EXF-6656</strain>
    </source>
</reference>
<evidence type="ECO:0000313" key="3">
    <source>
        <dbReference type="EMBL" id="RMX99719.1"/>
    </source>
</evidence>
<evidence type="ECO:0000313" key="5">
    <source>
        <dbReference type="Proteomes" id="UP000282582"/>
    </source>
</evidence>
<dbReference type="VEuPathDB" id="FungiDB:BTJ68_13910"/>
<evidence type="ECO:0000313" key="2">
    <source>
        <dbReference type="EMBL" id="RMX74279.1"/>
    </source>
</evidence>
<feature type="compositionally biased region" description="Low complexity" evidence="1">
    <location>
        <begin position="137"/>
        <end position="151"/>
    </location>
</feature>
<dbReference type="OrthoDB" id="3557758at2759"/>
<name>A0A3M6W703_HORWE</name>
<dbReference type="Proteomes" id="UP000281245">
    <property type="component" value="Unassembled WGS sequence"/>
</dbReference>
<accession>A0A3M6W703</accession>
<dbReference type="EMBL" id="QWIK01000894">
    <property type="protein sequence ID" value="RMX99719.1"/>
    <property type="molecule type" value="Genomic_DNA"/>
</dbReference>
<dbReference type="AlphaFoldDB" id="A0A3M6W703"/>
<feature type="region of interest" description="Disordered" evidence="1">
    <location>
        <begin position="110"/>
        <end position="279"/>
    </location>
</feature>